<feature type="transmembrane region" description="Helical" evidence="9">
    <location>
        <begin position="205"/>
        <end position="229"/>
    </location>
</feature>
<dbReference type="GO" id="GO:0015820">
    <property type="term" value="P:L-leucine transport"/>
    <property type="evidence" value="ECO:0007669"/>
    <property type="project" value="TreeGrafter"/>
</dbReference>
<dbReference type="NCBIfam" id="TIGR00796">
    <property type="entry name" value="livcs"/>
    <property type="match status" value="1"/>
</dbReference>
<evidence type="ECO:0000256" key="6">
    <source>
        <dbReference type="ARBA" id="ARBA00022970"/>
    </source>
</evidence>
<dbReference type="GO" id="GO:0005886">
    <property type="term" value="C:plasma membrane"/>
    <property type="evidence" value="ECO:0007669"/>
    <property type="project" value="UniProtKB-SubCell"/>
</dbReference>
<comment type="caution">
    <text evidence="9">Lacks conserved residue(s) required for the propagation of feature annotation.</text>
</comment>
<dbReference type="GO" id="GO:0005304">
    <property type="term" value="F:L-valine transmembrane transporter activity"/>
    <property type="evidence" value="ECO:0007669"/>
    <property type="project" value="TreeGrafter"/>
</dbReference>
<sequence>MIFPPFLGHSSGSDWLPAAVGFLLTGVGLPLLGVIAASVAGGTVDDFGKNVSPNFGKIFGIVIVLAIGPLLAIPRTGATAFELGVVPFFSDSLIASIITTTIFFGLTLYFVLNPSSVIDRIGKYLTSILVAILGAIVIGGILNPIGNPVDMEAATPFKTGLTEGYQTMDALGSVILATIIISSLNEKGYSTTSDQVSITIRAGMIAATGLGLIYGGLLFLGATSSAVFSEGIHRTELLIGVSDKILGSIGTYALGMSVFLACLTTSIGLTTTAGKFFSGITNGKLNYKLVVWVTVLFSAFFANAGVESIVRIAEPILVAIYPVAIVLIIMTIFNNYIKDKVVYRGAVFGAFIVGLFDSAMLLDLELYGLESIMGNLPFAEYGVQWIVPAILFALISKLLKRGISLRTKESTDTA</sequence>
<feature type="transmembrane region" description="Helical" evidence="9">
    <location>
        <begin position="165"/>
        <end position="184"/>
    </location>
</feature>
<proteinExistence type="inferred from homology"/>
<dbReference type="InParanoid" id="B2A2F1"/>
<dbReference type="RefSeq" id="WP_012449094.1">
    <property type="nucleotide sequence ID" value="NC_010718.1"/>
</dbReference>
<feature type="transmembrane region" description="Helical" evidence="9">
    <location>
        <begin position="93"/>
        <end position="112"/>
    </location>
</feature>
<feature type="transmembrane region" description="Helical" evidence="9">
    <location>
        <begin position="55"/>
        <end position="73"/>
    </location>
</feature>
<reference evidence="10 11" key="1">
    <citation type="submission" date="2008-04" db="EMBL/GenBank/DDBJ databases">
        <title>Complete sequence of chromosome of Natranaerobius thermophilus JW/NM-WN-LF.</title>
        <authorList>
            <consortium name="US DOE Joint Genome Institute"/>
            <person name="Copeland A."/>
            <person name="Lucas S."/>
            <person name="Lapidus A."/>
            <person name="Glavina del Rio T."/>
            <person name="Dalin E."/>
            <person name="Tice H."/>
            <person name="Bruce D."/>
            <person name="Goodwin L."/>
            <person name="Pitluck S."/>
            <person name="Chertkov O."/>
            <person name="Brettin T."/>
            <person name="Detter J.C."/>
            <person name="Han C."/>
            <person name="Kuske C.R."/>
            <person name="Schmutz J."/>
            <person name="Larimer F."/>
            <person name="Land M."/>
            <person name="Hauser L."/>
            <person name="Kyrpides N."/>
            <person name="Lykidis A."/>
            <person name="Mesbah N.M."/>
            <person name="Wiegel J."/>
        </authorList>
    </citation>
    <scope>NUCLEOTIDE SEQUENCE [LARGE SCALE GENOMIC DNA]</scope>
    <source>
        <strain evidence="11">ATCC BAA-1301 / DSM 18059 / JW/NM-WN-LF</strain>
    </source>
</reference>
<name>B2A2F1_NATTJ</name>
<feature type="transmembrane region" description="Helical" evidence="9">
    <location>
        <begin position="341"/>
        <end position="362"/>
    </location>
</feature>
<evidence type="ECO:0000256" key="5">
    <source>
        <dbReference type="ARBA" id="ARBA00022692"/>
    </source>
</evidence>
<feature type="transmembrane region" description="Helical" evidence="9">
    <location>
        <begin position="124"/>
        <end position="145"/>
    </location>
</feature>
<dbReference type="GO" id="GO:0015188">
    <property type="term" value="F:L-isoleucine transmembrane transporter activity"/>
    <property type="evidence" value="ECO:0007669"/>
    <property type="project" value="TreeGrafter"/>
</dbReference>
<keyword evidence="7 9" id="KW-1133">Transmembrane helix</keyword>
<dbReference type="Proteomes" id="UP000001683">
    <property type="component" value="Chromosome"/>
</dbReference>
<dbReference type="GO" id="GO:0015190">
    <property type="term" value="F:L-leucine transmembrane transporter activity"/>
    <property type="evidence" value="ECO:0007669"/>
    <property type="project" value="TreeGrafter"/>
</dbReference>
<dbReference type="EMBL" id="CP001034">
    <property type="protein sequence ID" value="ACB86257.1"/>
    <property type="molecule type" value="Genomic_DNA"/>
</dbReference>
<dbReference type="PANTHER" id="PTHR30588">
    <property type="entry name" value="BRANCHED-CHAIN AMINO ACID TRANSPORT SYSTEM 2 CARRIER PROTEIN"/>
    <property type="match status" value="1"/>
</dbReference>
<evidence type="ECO:0000256" key="2">
    <source>
        <dbReference type="ARBA" id="ARBA00008540"/>
    </source>
</evidence>
<evidence type="ECO:0000256" key="7">
    <source>
        <dbReference type="ARBA" id="ARBA00022989"/>
    </source>
</evidence>
<comment type="similarity">
    <text evidence="2 9">Belongs to the branched chain amino acid transporter family.</text>
</comment>
<organism evidence="10 11">
    <name type="scientific">Natranaerobius thermophilus (strain ATCC BAA-1301 / DSM 18059 / JW/NM-WN-LF)</name>
    <dbReference type="NCBI Taxonomy" id="457570"/>
    <lineage>
        <taxon>Bacteria</taxon>
        <taxon>Bacillati</taxon>
        <taxon>Bacillota</taxon>
        <taxon>Clostridia</taxon>
        <taxon>Natranaerobiales</taxon>
        <taxon>Natranaerobiaceae</taxon>
        <taxon>Natranaerobius</taxon>
    </lineage>
</organism>
<evidence type="ECO:0000256" key="8">
    <source>
        <dbReference type="ARBA" id="ARBA00023136"/>
    </source>
</evidence>
<keyword evidence="11" id="KW-1185">Reference proteome</keyword>
<dbReference type="InterPro" id="IPR004685">
    <property type="entry name" value="Brnchd-chn_aa_trnsp_Livcs"/>
</dbReference>
<keyword evidence="4" id="KW-1003">Cell membrane</keyword>
<comment type="subcellular location">
    <subcellularLocation>
        <location evidence="1 9">Cell membrane</location>
        <topology evidence="1 9">Multi-pass membrane protein</topology>
    </subcellularLocation>
</comment>
<protein>
    <recommendedName>
        <fullName evidence="9">Branched-chain amino acid transport system carrier protein</fullName>
    </recommendedName>
</protein>
<accession>B2A2F1</accession>
<dbReference type="HOGENOM" id="CLU_036807_0_2_9"/>
<dbReference type="PANTHER" id="PTHR30588:SF0">
    <property type="entry name" value="BRANCHED-CHAIN AMINO ACID PERMEASE BRNQ"/>
    <property type="match status" value="1"/>
</dbReference>
<dbReference type="AlphaFoldDB" id="B2A2F1"/>
<dbReference type="Pfam" id="PF05525">
    <property type="entry name" value="Branch_AA_trans"/>
    <property type="match status" value="1"/>
</dbReference>
<evidence type="ECO:0000256" key="1">
    <source>
        <dbReference type="ARBA" id="ARBA00004651"/>
    </source>
</evidence>
<evidence type="ECO:0000256" key="9">
    <source>
        <dbReference type="RuleBase" id="RU362122"/>
    </source>
</evidence>
<evidence type="ECO:0000256" key="3">
    <source>
        <dbReference type="ARBA" id="ARBA00022448"/>
    </source>
</evidence>
<comment type="function">
    <text evidence="9">Component of the transport system for branched-chain amino acids.</text>
</comment>
<feature type="transmembrane region" description="Helical" evidence="9">
    <location>
        <begin position="249"/>
        <end position="269"/>
    </location>
</feature>
<keyword evidence="8 9" id="KW-0472">Membrane</keyword>
<feature type="transmembrane region" description="Helical" evidence="9">
    <location>
        <begin position="289"/>
        <end position="310"/>
    </location>
</feature>
<feature type="transmembrane region" description="Helical" evidence="9">
    <location>
        <begin position="20"/>
        <end position="43"/>
    </location>
</feature>
<evidence type="ECO:0000313" key="11">
    <source>
        <dbReference type="Proteomes" id="UP000001683"/>
    </source>
</evidence>
<evidence type="ECO:0000256" key="4">
    <source>
        <dbReference type="ARBA" id="ARBA00022475"/>
    </source>
</evidence>
<gene>
    <name evidence="10" type="ordered locus">Nther_2703</name>
</gene>
<dbReference type="GO" id="GO:0015818">
    <property type="term" value="P:isoleucine transport"/>
    <property type="evidence" value="ECO:0007669"/>
    <property type="project" value="TreeGrafter"/>
</dbReference>
<dbReference type="FunCoup" id="B2A2F1">
    <property type="interactions" value="87"/>
</dbReference>
<reference evidence="10 11" key="2">
    <citation type="journal article" date="2011" name="J. Bacteriol.">
        <title>Complete genome sequence of the anaerobic, halophilic alkalithermophile Natranaerobius thermophilus JW/NM-WN-LF.</title>
        <authorList>
            <person name="Zhao B."/>
            <person name="Mesbah N.M."/>
            <person name="Dalin E."/>
            <person name="Goodwin L."/>
            <person name="Nolan M."/>
            <person name="Pitluck S."/>
            <person name="Chertkov O."/>
            <person name="Brettin T.S."/>
            <person name="Han J."/>
            <person name="Larimer F.W."/>
            <person name="Land M.L."/>
            <person name="Hauser L."/>
            <person name="Kyrpides N."/>
            <person name="Wiegel J."/>
        </authorList>
    </citation>
    <scope>NUCLEOTIDE SEQUENCE [LARGE SCALE GENOMIC DNA]</scope>
    <source>
        <strain evidence="11">ATCC BAA-1301 / DSM 18059 / JW/NM-WN-LF</strain>
    </source>
</reference>
<feature type="transmembrane region" description="Helical" evidence="9">
    <location>
        <begin position="382"/>
        <end position="399"/>
    </location>
</feature>
<dbReference type="OrthoDB" id="9783920at2"/>
<feature type="transmembrane region" description="Helical" evidence="9">
    <location>
        <begin position="316"/>
        <end position="334"/>
    </location>
</feature>
<keyword evidence="6 9" id="KW-0029">Amino-acid transport</keyword>
<dbReference type="eggNOG" id="COG1114">
    <property type="taxonomic scope" value="Bacteria"/>
</dbReference>
<evidence type="ECO:0000313" key="10">
    <source>
        <dbReference type="EMBL" id="ACB86257.1"/>
    </source>
</evidence>
<keyword evidence="3 9" id="KW-0813">Transport</keyword>
<keyword evidence="5 9" id="KW-0812">Transmembrane</keyword>
<dbReference type="KEGG" id="nth:Nther_2703"/>